<accession>A0A1W2FCV9</accession>
<dbReference type="Proteomes" id="UP000192674">
    <property type="component" value="Unassembled WGS sequence"/>
</dbReference>
<sequence>MSTVERPVIVAGYDGSATAQQAVMWAAAEATSRNFGLVVVQAVSLPALPEMASTPAGWVTPQFNVDEQQALLGHADSELESVAAACRKAHPGLDVTPRAVSGRGPETLAQIASDAQLLVIGPSGRTALPRALLGSTAAELMHTYRRPIVIVRHPAEQPDGKRVVVGVDGSQTSTNAIDFAFDFADRHGYDLLAVHAWSDLPLDALAPVRTWDYAWQDIHEKGERMFAESLAGHRQRHPNVDVRQVISPDRPTHALLEHAQDAALLVVGSHGRGMLKRALLGSVSHAVAYHAPCPVAIVRPPEDPEAE</sequence>
<reference evidence="3 4" key="1">
    <citation type="submission" date="2017-04" db="EMBL/GenBank/DDBJ databases">
        <authorList>
            <person name="Afonso C.L."/>
            <person name="Miller P.J."/>
            <person name="Scott M.A."/>
            <person name="Spackman E."/>
            <person name="Goraichik I."/>
            <person name="Dimitrov K.M."/>
            <person name="Suarez D.L."/>
            <person name="Swayne D.E."/>
        </authorList>
    </citation>
    <scope>NUCLEOTIDE SEQUENCE [LARGE SCALE GENOMIC DNA]</scope>
    <source>
        <strain evidence="3 4">DSM 43828</strain>
    </source>
</reference>
<dbReference type="InterPro" id="IPR006015">
    <property type="entry name" value="Universal_stress_UspA"/>
</dbReference>
<organism evidence="3 4">
    <name type="scientific">Kibdelosporangium aridum</name>
    <dbReference type="NCBI Taxonomy" id="2030"/>
    <lineage>
        <taxon>Bacteria</taxon>
        <taxon>Bacillati</taxon>
        <taxon>Actinomycetota</taxon>
        <taxon>Actinomycetes</taxon>
        <taxon>Pseudonocardiales</taxon>
        <taxon>Pseudonocardiaceae</taxon>
        <taxon>Kibdelosporangium</taxon>
    </lineage>
</organism>
<dbReference type="Pfam" id="PF00582">
    <property type="entry name" value="Usp"/>
    <property type="match status" value="2"/>
</dbReference>
<dbReference type="PRINTS" id="PR01438">
    <property type="entry name" value="UNVRSLSTRESS"/>
</dbReference>
<dbReference type="RefSeq" id="WP_084430417.1">
    <property type="nucleotide sequence ID" value="NZ_FWXV01000005.1"/>
</dbReference>
<keyword evidence="4" id="KW-1185">Reference proteome</keyword>
<gene>
    <name evidence="3" type="ORF">SAMN05661093_06142</name>
</gene>
<dbReference type="PANTHER" id="PTHR46553:SF3">
    <property type="entry name" value="ADENINE NUCLEOTIDE ALPHA HYDROLASES-LIKE SUPERFAMILY PROTEIN"/>
    <property type="match status" value="1"/>
</dbReference>
<comment type="similarity">
    <text evidence="1">Belongs to the universal stress protein A family.</text>
</comment>
<proteinExistence type="inferred from homology"/>
<name>A0A1W2FCV9_KIBAR</name>
<dbReference type="AlphaFoldDB" id="A0A1W2FCV9"/>
<dbReference type="SUPFAM" id="SSF52402">
    <property type="entry name" value="Adenine nucleotide alpha hydrolases-like"/>
    <property type="match status" value="2"/>
</dbReference>
<protein>
    <submittedName>
        <fullName evidence="3">Nucleotide-binding universal stress protein, UspA family</fullName>
    </submittedName>
</protein>
<dbReference type="EMBL" id="FWXV01000005">
    <property type="protein sequence ID" value="SMD19406.1"/>
    <property type="molecule type" value="Genomic_DNA"/>
</dbReference>
<dbReference type="Gene3D" id="3.40.50.620">
    <property type="entry name" value="HUPs"/>
    <property type="match status" value="2"/>
</dbReference>
<dbReference type="InterPro" id="IPR006016">
    <property type="entry name" value="UspA"/>
</dbReference>
<evidence type="ECO:0000313" key="3">
    <source>
        <dbReference type="EMBL" id="SMD19406.1"/>
    </source>
</evidence>
<evidence type="ECO:0000256" key="1">
    <source>
        <dbReference type="ARBA" id="ARBA00008791"/>
    </source>
</evidence>
<dbReference type="PANTHER" id="PTHR46553">
    <property type="entry name" value="ADENINE NUCLEOTIDE ALPHA HYDROLASES-LIKE SUPERFAMILY PROTEIN"/>
    <property type="match status" value="1"/>
</dbReference>
<feature type="domain" description="UspA" evidence="2">
    <location>
        <begin position="161"/>
        <end position="299"/>
    </location>
</feature>
<evidence type="ECO:0000259" key="2">
    <source>
        <dbReference type="Pfam" id="PF00582"/>
    </source>
</evidence>
<feature type="domain" description="UspA" evidence="2">
    <location>
        <begin position="9"/>
        <end position="152"/>
    </location>
</feature>
<dbReference type="InterPro" id="IPR014729">
    <property type="entry name" value="Rossmann-like_a/b/a_fold"/>
</dbReference>
<evidence type="ECO:0000313" key="4">
    <source>
        <dbReference type="Proteomes" id="UP000192674"/>
    </source>
</evidence>
<dbReference type="OrthoDB" id="3404132at2"/>